<name>A0A1H3MQZ1_9FIRM</name>
<dbReference type="EMBL" id="FNQE01000007">
    <property type="protein sequence ID" value="SDY78489.1"/>
    <property type="molecule type" value="Genomic_DNA"/>
</dbReference>
<evidence type="ECO:0000256" key="1">
    <source>
        <dbReference type="SAM" id="Phobius"/>
    </source>
</evidence>
<feature type="transmembrane region" description="Helical" evidence="1">
    <location>
        <begin position="27"/>
        <end position="45"/>
    </location>
</feature>
<organism evidence="2 3">
    <name type="scientific">Proteiniborus ethanoligenes</name>
    <dbReference type="NCBI Taxonomy" id="415015"/>
    <lineage>
        <taxon>Bacteria</taxon>
        <taxon>Bacillati</taxon>
        <taxon>Bacillota</taxon>
        <taxon>Clostridia</taxon>
        <taxon>Eubacteriales</taxon>
        <taxon>Proteiniborus</taxon>
    </lineage>
</organism>
<accession>A0A1H3MQZ1</accession>
<keyword evidence="1" id="KW-1133">Transmembrane helix</keyword>
<evidence type="ECO:0000313" key="3">
    <source>
        <dbReference type="Proteomes" id="UP000198625"/>
    </source>
</evidence>
<dbReference type="Proteomes" id="UP000198625">
    <property type="component" value="Unassembled WGS sequence"/>
</dbReference>
<sequence length="213" mass="24747">MDKYFKSNAFTTFEQSKKAKNKCKKTIIFLSIPSIILGILLNDIIFSATFVLMLIGIFSLLISIVILFLESHSNNEKGISTWNDNYFIAFRDKDVLISRPYCAGIENGADSMKYNNEKGLLIAKINIPYDQIKEIELEEREFGSLEYGIWKARILNLKLYDSRSYHVYPTHFSSTMMDFIEKLFGAKLQYHISRDYLNQFYGKDKVSPLKKLL</sequence>
<dbReference type="STRING" id="415015.SAMN05660462_00903"/>
<evidence type="ECO:0000313" key="2">
    <source>
        <dbReference type="EMBL" id="SDY78489.1"/>
    </source>
</evidence>
<dbReference type="RefSeq" id="WP_091727808.1">
    <property type="nucleotide sequence ID" value="NZ_FNQE01000007.1"/>
</dbReference>
<feature type="transmembrane region" description="Helical" evidence="1">
    <location>
        <begin position="51"/>
        <end position="69"/>
    </location>
</feature>
<keyword evidence="1" id="KW-0812">Transmembrane</keyword>
<keyword evidence="1" id="KW-0472">Membrane</keyword>
<dbReference type="AlphaFoldDB" id="A0A1H3MQZ1"/>
<protein>
    <submittedName>
        <fullName evidence="2">Uncharacterized protein</fullName>
    </submittedName>
</protein>
<gene>
    <name evidence="2" type="ORF">SAMN05660462_00903</name>
</gene>
<proteinExistence type="predicted"/>
<keyword evidence="3" id="KW-1185">Reference proteome</keyword>
<reference evidence="2 3" key="1">
    <citation type="submission" date="2016-10" db="EMBL/GenBank/DDBJ databases">
        <authorList>
            <person name="de Groot N.N."/>
        </authorList>
    </citation>
    <scope>NUCLEOTIDE SEQUENCE [LARGE SCALE GENOMIC DNA]</scope>
    <source>
        <strain evidence="2 3">DSM 21650</strain>
    </source>
</reference>